<evidence type="ECO:0000256" key="2">
    <source>
        <dbReference type="SAM" id="MobiDB-lite"/>
    </source>
</evidence>
<evidence type="ECO:0000256" key="1">
    <source>
        <dbReference type="PROSITE-ProRule" id="PRU00723"/>
    </source>
</evidence>
<evidence type="ECO:0000313" key="4">
    <source>
        <dbReference type="EMBL" id="CAK0830153.1"/>
    </source>
</evidence>
<keyword evidence="1" id="KW-0862">Zinc</keyword>
<feature type="region of interest" description="Disordered" evidence="2">
    <location>
        <begin position="1"/>
        <end position="26"/>
    </location>
</feature>
<keyword evidence="5" id="KW-1185">Reference proteome</keyword>
<dbReference type="InterPro" id="IPR000571">
    <property type="entry name" value="Znf_CCCH"/>
</dbReference>
<accession>A0ABN9SDR0</accession>
<dbReference type="PROSITE" id="PS50103">
    <property type="entry name" value="ZF_C3H1"/>
    <property type="match status" value="1"/>
</dbReference>
<keyword evidence="1" id="KW-0863">Zinc-finger</keyword>
<name>A0ABN9SDR0_9DINO</name>
<organism evidence="4 5">
    <name type="scientific">Prorocentrum cordatum</name>
    <dbReference type="NCBI Taxonomy" id="2364126"/>
    <lineage>
        <taxon>Eukaryota</taxon>
        <taxon>Sar</taxon>
        <taxon>Alveolata</taxon>
        <taxon>Dinophyceae</taxon>
        <taxon>Prorocentrales</taxon>
        <taxon>Prorocentraceae</taxon>
        <taxon>Prorocentrum</taxon>
    </lineage>
</organism>
<proteinExistence type="predicted"/>
<evidence type="ECO:0000259" key="3">
    <source>
        <dbReference type="PROSITE" id="PS50103"/>
    </source>
</evidence>
<feature type="non-terminal residue" evidence="4">
    <location>
        <position position="1"/>
    </location>
</feature>
<feature type="domain" description="C3H1-type" evidence="3">
    <location>
        <begin position="58"/>
        <end position="85"/>
    </location>
</feature>
<feature type="compositionally biased region" description="Basic residues" evidence="2">
    <location>
        <begin position="176"/>
        <end position="189"/>
    </location>
</feature>
<protein>
    <recommendedName>
        <fullName evidence="3">C3H1-type domain-containing protein</fullName>
    </recommendedName>
</protein>
<dbReference type="EMBL" id="CAUYUJ010010746">
    <property type="protein sequence ID" value="CAK0830153.1"/>
    <property type="molecule type" value="Genomic_DNA"/>
</dbReference>
<feature type="region of interest" description="Disordered" evidence="2">
    <location>
        <begin position="209"/>
        <end position="268"/>
    </location>
</feature>
<feature type="region of interest" description="Disordered" evidence="2">
    <location>
        <begin position="160"/>
        <end position="196"/>
    </location>
</feature>
<feature type="compositionally biased region" description="Basic and acidic residues" evidence="2">
    <location>
        <begin position="164"/>
        <end position="175"/>
    </location>
</feature>
<dbReference type="Proteomes" id="UP001189429">
    <property type="component" value="Unassembled WGS sequence"/>
</dbReference>
<reference evidence="4" key="1">
    <citation type="submission" date="2023-10" db="EMBL/GenBank/DDBJ databases">
        <authorList>
            <person name="Chen Y."/>
            <person name="Shah S."/>
            <person name="Dougan E. K."/>
            <person name="Thang M."/>
            <person name="Chan C."/>
        </authorList>
    </citation>
    <scope>NUCLEOTIDE SEQUENCE [LARGE SCALE GENOMIC DNA]</scope>
</reference>
<feature type="zinc finger region" description="C3H1-type" evidence="1">
    <location>
        <begin position="58"/>
        <end position="85"/>
    </location>
</feature>
<feature type="compositionally biased region" description="Basic and acidic residues" evidence="2">
    <location>
        <begin position="244"/>
        <end position="260"/>
    </location>
</feature>
<gene>
    <name evidence="4" type="ORF">PCOR1329_LOCUS28864</name>
</gene>
<comment type="caution">
    <text evidence="4">The sequence shown here is derived from an EMBL/GenBank/DDBJ whole genome shotgun (WGS) entry which is preliminary data.</text>
</comment>
<evidence type="ECO:0000313" key="5">
    <source>
        <dbReference type="Proteomes" id="UP001189429"/>
    </source>
</evidence>
<sequence length="268" mass="28911">ASRLSVSILAQGRSSSRTHADSGSVLWERGASSPSIARDGMPGSQACASPCGRGSMAKLGARCCRLYQRGCCLRGRECPMLHLTTGAAPAHPGEPDNSEGDSSSEFNWTSSSCSRSWADMSEGLCAVQPAGPPSAWSTGAASSRDELPSFDERIAYIPEFMPSESRETHAADYSHKSKTAIRRKQRQMTKKWTAMRELNSTMSLPVMRALSGMPSSLPPAQHSPRTESASPERPPPPAPSPRLRRTDDHDPGDSCDDRLAFENTKFSL</sequence>
<keyword evidence="1" id="KW-0479">Metal-binding</keyword>